<name>A0A5C3MGN9_9AGAR</name>
<protein>
    <submittedName>
        <fullName evidence="2">Uncharacterized protein</fullName>
    </submittedName>
</protein>
<keyword evidence="3" id="KW-1185">Reference proteome</keyword>
<accession>A0A5C3MGN9</accession>
<gene>
    <name evidence="2" type="ORF">BDQ12DRAFT_680743</name>
</gene>
<proteinExistence type="predicted"/>
<dbReference type="EMBL" id="ML213597">
    <property type="protein sequence ID" value="TFK40321.1"/>
    <property type="molecule type" value="Genomic_DNA"/>
</dbReference>
<sequence>MEVVLGVGVASIVLYAITRLGIRDMLDVGELICQRDMASGLGVFISATVALVRILLIVWYTRQWQRLVHREIGRRCRHWPVMYVLYFIEC</sequence>
<feature type="transmembrane region" description="Helical" evidence="1">
    <location>
        <begin position="42"/>
        <end position="60"/>
    </location>
</feature>
<evidence type="ECO:0000313" key="2">
    <source>
        <dbReference type="EMBL" id="TFK40321.1"/>
    </source>
</evidence>
<keyword evidence="1" id="KW-0472">Membrane</keyword>
<dbReference type="AlphaFoldDB" id="A0A5C3MGN9"/>
<organism evidence="2 3">
    <name type="scientific">Crucibulum laeve</name>
    <dbReference type="NCBI Taxonomy" id="68775"/>
    <lineage>
        <taxon>Eukaryota</taxon>
        <taxon>Fungi</taxon>
        <taxon>Dikarya</taxon>
        <taxon>Basidiomycota</taxon>
        <taxon>Agaricomycotina</taxon>
        <taxon>Agaricomycetes</taxon>
        <taxon>Agaricomycetidae</taxon>
        <taxon>Agaricales</taxon>
        <taxon>Agaricineae</taxon>
        <taxon>Nidulariaceae</taxon>
        <taxon>Crucibulum</taxon>
    </lineage>
</organism>
<dbReference type="Proteomes" id="UP000308652">
    <property type="component" value="Unassembled WGS sequence"/>
</dbReference>
<reference evidence="2 3" key="1">
    <citation type="journal article" date="2019" name="Nat. Ecol. Evol.">
        <title>Megaphylogeny resolves global patterns of mushroom evolution.</title>
        <authorList>
            <person name="Varga T."/>
            <person name="Krizsan K."/>
            <person name="Foldi C."/>
            <person name="Dima B."/>
            <person name="Sanchez-Garcia M."/>
            <person name="Sanchez-Ramirez S."/>
            <person name="Szollosi G.J."/>
            <person name="Szarkandi J.G."/>
            <person name="Papp V."/>
            <person name="Albert L."/>
            <person name="Andreopoulos W."/>
            <person name="Angelini C."/>
            <person name="Antonin V."/>
            <person name="Barry K.W."/>
            <person name="Bougher N.L."/>
            <person name="Buchanan P."/>
            <person name="Buyck B."/>
            <person name="Bense V."/>
            <person name="Catcheside P."/>
            <person name="Chovatia M."/>
            <person name="Cooper J."/>
            <person name="Damon W."/>
            <person name="Desjardin D."/>
            <person name="Finy P."/>
            <person name="Geml J."/>
            <person name="Haridas S."/>
            <person name="Hughes K."/>
            <person name="Justo A."/>
            <person name="Karasinski D."/>
            <person name="Kautmanova I."/>
            <person name="Kiss B."/>
            <person name="Kocsube S."/>
            <person name="Kotiranta H."/>
            <person name="LaButti K.M."/>
            <person name="Lechner B.E."/>
            <person name="Liimatainen K."/>
            <person name="Lipzen A."/>
            <person name="Lukacs Z."/>
            <person name="Mihaltcheva S."/>
            <person name="Morgado L.N."/>
            <person name="Niskanen T."/>
            <person name="Noordeloos M.E."/>
            <person name="Ohm R.A."/>
            <person name="Ortiz-Santana B."/>
            <person name="Ovrebo C."/>
            <person name="Racz N."/>
            <person name="Riley R."/>
            <person name="Savchenko A."/>
            <person name="Shiryaev A."/>
            <person name="Soop K."/>
            <person name="Spirin V."/>
            <person name="Szebenyi C."/>
            <person name="Tomsovsky M."/>
            <person name="Tulloss R.E."/>
            <person name="Uehling J."/>
            <person name="Grigoriev I.V."/>
            <person name="Vagvolgyi C."/>
            <person name="Papp T."/>
            <person name="Martin F.M."/>
            <person name="Miettinen O."/>
            <person name="Hibbett D.S."/>
            <person name="Nagy L.G."/>
        </authorList>
    </citation>
    <scope>NUCLEOTIDE SEQUENCE [LARGE SCALE GENOMIC DNA]</scope>
    <source>
        <strain evidence="2 3">CBS 166.37</strain>
    </source>
</reference>
<evidence type="ECO:0000256" key="1">
    <source>
        <dbReference type="SAM" id="Phobius"/>
    </source>
</evidence>
<keyword evidence="1" id="KW-1133">Transmembrane helix</keyword>
<keyword evidence="1" id="KW-0812">Transmembrane</keyword>
<evidence type="ECO:0000313" key="3">
    <source>
        <dbReference type="Proteomes" id="UP000308652"/>
    </source>
</evidence>